<dbReference type="SUPFAM" id="SSF56487">
    <property type="entry name" value="SRCR-like"/>
    <property type="match status" value="1"/>
</dbReference>
<protein>
    <recommendedName>
        <fullName evidence="6">SRCR domain-containing protein</fullName>
    </recommendedName>
</protein>
<evidence type="ECO:0000256" key="4">
    <source>
        <dbReference type="ARBA" id="ARBA00023180"/>
    </source>
</evidence>
<feature type="disulfide bond" evidence="5">
    <location>
        <begin position="69"/>
        <end position="133"/>
    </location>
</feature>
<dbReference type="Proteomes" id="UP000261520">
    <property type="component" value="Unplaced"/>
</dbReference>
<dbReference type="PROSITE" id="PS50287">
    <property type="entry name" value="SRCR_2"/>
    <property type="match status" value="1"/>
</dbReference>
<dbReference type="SMART" id="SM00202">
    <property type="entry name" value="SR"/>
    <property type="match status" value="1"/>
</dbReference>
<keyword evidence="1" id="KW-0732">Signal</keyword>
<evidence type="ECO:0000256" key="5">
    <source>
        <dbReference type="PROSITE-ProRule" id="PRU00196"/>
    </source>
</evidence>
<dbReference type="Pfam" id="PF00530">
    <property type="entry name" value="SRCR"/>
    <property type="match status" value="1"/>
</dbReference>
<reference evidence="7" key="1">
    <citation type="submission" date="2025-08" db="UniProtKB">
        <authorList>
            <consortium name="Ensembl"/>
        </authorList>
    </citation>
    <scope>IDENTIFICATION</scope>
</reference>
<dbReference type="Gene3D" id="3.10.250.10">
    <property type="entry name" value="SRCR-like domain"/>
    <property type="match status" value="1"/>
</dbReference>
<dbReference type="InterPro" id="IPR036772">
    <property type="entry name" value="SRCR-like_dom_sf"/>
</dbReference>
<keyword evidence="8" id="KW-1185">Reference proteome</keyword>
<dbReference type="GO" id="GO:0005886">
    <property type="term" value="C:plasma membrane"/>
    <property type="evidence" value="ECO:0007669"/>
    <property type="project" value="TreeGrafter"/>
</dbReference>
<dbReference type="GO" id="GO:0031638">
    <property type="term" value="P:zymogen activation"/>
    <property type="evidence" value="ECO:0007669"/>
    <property type="project" value="TreeGrafter"/>
</dbReference>
<feature type="disulfide bond" evidence="5">
    <location>
        <begin position="113"/>
        <end position="123"/>
    </location>
</feature>
<dbReference type="PANTHER" id="PTHR48071:SF24">
    <property type="entry name" value="DELETED IN MALIGNANT BRAIN TUMORS 1 PROTEIN-LIKE"/>
    <property type="match status" value="1"/>
</dbReference>
<evidence type="ECO:0000313" key="7">
    <source>
        <dbReference type="Ensembl" id="ENSPMGP00000009257.1"/>
    </source>
</evidence>
<organism evidence="7 8">
    <name type="scientific">Periophthalmus magnuspinnatus</name>
    <dbReference type="NCBI Taxonomy" id="409849"/>
    <lineage>
        <taxon>Eukaryota</taxon>
        <taxon>Metazoa</taxon>
        <taxon>Chordata</taxon>
        <taxon>Craniata</taxon>
        <taxon>Vertebrata</taxon>
        <taxon>Euteleostomi</taxon>
        <taxon>Actinopterygii</taxon>
        <taxon>Neopterygii</taxon>
        <taxon>Teleostei</taxon>
        <taxon>Neoteleostei</taxon>
        <taxon>Acanthomorphata</taxon>
        <taxon>Gobiaria</taxon>
        <taxon>Gobiiformes</taxon>
        <taxon>Gobioidei</taxon>
        <taxon>Gobiidae</taxon>
        <taxon>Oxudercinae</taxon>
        <taxon>Periophthalmus</taxon>
    </lineage>
</organism>
<dbReference type="PANTHER" id="PTHR48071">
    <property type="entry name" value="SRCR DOMAIN-CONTAINING PROTEIN"/>
    <property type="match status" value="1"/>
</dbReference>
<feature type="disulfide bond" evidence="5">
    <location>
        <begin position="82"/>
        <end position="143"/>
    </location>
</feature>
<proteinExistence type="predicted"/>
<evidence type="ECO:0000256" key="3">
    <source>
        <dbReference type="ARBA" id="ARBA00023157"/>
    </source>
</evidence>
<dbReference type="Ensembl" id="ENSPMGT00000009871.1">
    <property type="protein sequence ID" value="ENSPMGP00000009257.1"/>
    <property type="gene ID" value="ENSPMGG00000007673.1"/>
</dbReference>
<dbReference type="FunFam" id="3.10.250.10:FF:000006">
    <property type="entry name" value="neurotrypsin isoform X2"/>
    <property type="match status" value="1"/>
</dbReference>
<keyword evidence="3 5" id="KW-1015">Disulfide bond</keyword>
<feature type="domain" description="SRCR" evidence="6">
    <location>
        <begin position="43"/>
        <end position="144"/>
    </location>
</feature>
<keyword evidence="2" id="KW-0677">Repeat</keyword>
<dbReference type="STRING" id="409849.ENSPMGP00000009257"/>
<evidence type="ECO:0000256" key="2">
    <source>
        <dbReference type="ARBA" id="ARBA00022737"/>
    </source>
</evidence>
<dbReference type="GO" id="GO:0004252">
    <property type="term" value="F:serine-type endopeptidase activity"/>
    <property type="evidence" value="ECO:0007669"/>
    <property type="project" value="TreeGrafter"/>
</dbReference>
<reference evidence="7" key="2">
    <citation type="submission" date="2025-09" db="UniProtKB">
        <authorList>
            <consortium name="Ensembl"/>
        </authorList>
    </citation>
    <scope>IDENTIFICATION</scope>
</reference>
<evidence type="ECO:0000259" key="6">
    <source>
        <dbReference type="PROSITE" id="PS50287"/>
    </source>
</evidence>
<keyword evidence="4" id="KW-0325">Glycoprotein</keyword>
<dbReference type="AlphaFoldDB" id="A0A3B3ZWZ9"/>
<accession>A0A3B3ZWZ9</accession>
<evidence type="ECO:0000313" key="8">
    <source>
        <dbReference type="Proteomes" id="UP000261520"/>
    </source>
</evidence>
<evidence type="ECO:0000256" key="1">
    <source>
        <dbReference type="ARBA" id="ARBA00022729"/>
    </source>
</evidence>
<sequence>MIVFSDIACSRVFLLELVIARISLPHCRTSAYLLCTINFTDEIRLVGPGSSPCSGRVEIYHNRTWGTVCDNGWDMSDAKVVCTQVNCGVALSASQGSTFGQGSGQIWLDDVSCSGSESSLTQCGHGGFGSHNCGHGEDAGVICSGSNFVLHYL</sequence>
<dbReference type="PRINTS" id="PR00258">
    <property type="entry name" value="SPERACTRCPTR"/>
</dbReference>
<name>A0A3B3ZWZ9_9GOBI</name>
<dbReference type="InterPro" id="IPR001190">
    <property type="entry name" value="SRCR"/>
</dbReference>